<evidence type="ECO:0000313" key="3">
    <source>
        <dbReference type="EMBL" id="AND68757.1"/>
    </source>
</evidence>
<dbReference type="RefSeq" id="WP_063671372.1">
    <property type="nucleotide sequence ID" value="NZ_CP014841.1"/>
</dbReference>
<feature type="signal peptide" evidence="2">
    <location>
        <begin position="1"/>
        <end position="24"/>
    </location>
</feature>
<evidence type="ECO:0000256" key="2">
    <source>
        <dbReference type="SAM" id="SignalP"/>
    </source>
</evidence>
<dbReference type="OrthoDB" id="5959800at2"/>
<organism evidence="3 4">
    <name type="scientific">Dyella thiooxydans</name>
    <dbReference type="NCBI Taxonomy" id="445710"/>
    <lineage>
        <taxon>Bacteria</taxon>
        <taxon>Pseudomonadati</taxon>
        <taxon>Pseudomonadota</taxon>
        <taxon>Gammaproteobacteria</taxon>
        <taxon>Lysobacterales</taxon>
        <taxon>Rhodanobacteraceae</taxon>
        <taxon>Dyella</taxon>
    </lineage>
</organism>
<evidence type="ECO:0000313" key="4">
    <source>
        <dbReference type="Proteomes" id="UP000077255"/>
    </source>
</evidence>
<protein>
    <recommendedName>
        <fullName evidence="5">EF-hand domain-containing protein</fullName>
    </recommendedName>
</protein>
<dbReference type="Proteomes" id="UP000077255">
    <property type="component" value="Chromosome"/>
</dbReference>
<dbReference type="PROSITE" id="PS00018">
    <property type="entry name" value="EF_HAND_1"/>
    <property type="match status" value="1"/>
</dbReference>
<feature type="compositionally biased region" description="Polar residues" evidence="1">
    <location>
        <begin position="24"/>
        <end position="46"/>
    </location>
</feature>
<accession>A0A160N0C6</accession>
<dbReference type="KEGG" id="dtx:ATSB10_13030"/>
<dbReference type="InterPro" id="IPR018247">
    <property type="entry name" value="EF_Hand_1_Ca_BS"/>
</dbReference>
<reference evidence="3 4" key="1">
    <citation type="submission" date="2016-02" db="EMBL/GenBank/DDBJ databases">
        <title>Complete genome sequencing and analysis of ATSB10, Dyella thiooxydans isolated from rhizosphere soil of sunflower (Helianthus annuus L.).</title>
        <authorList>
            <person name="Lee Y."/>
            <person name="Hwangbo K."/>
            <person name="Chung H."/>
            <person name="Yoo J."/>
            <person name="Kim K.Y."/>
            <person name="Sa T.M."/>
            <person name="Um Y."/>
            <person name="Madhaiyan M."/>
        </authorList>
    </citation>
    <scope>NUCLEOTIDE SEQUENCE [LARGE SCALE GENOMIC DNA]</scope>
    <source>
        <strain evidence="3 4">ATSB10</strain>
    </source>
</reference>
<evidence type="ECO:0000256" key="1">
    <source>
        <dbReference type="SAM" id="MobiDB-lite"/>
    </source>
</evidence>
<gene>
    <name evidence="3" type="ORF">ATSB10_13030</name>
</gene>
<feature type="region of interest" description="Disordered" evidence="1">
    <location>
        <begin position="22"/>
        <end position="46"/>
    </location>
</feature>
<dbReference type="AlphaFoldDB" id="A0A160N0C6"/>
<evidence type="ECO:0008006" key="5">
    <source>
        <dbReference type="Google" id="ProtNLM"/>
    </source>
</evidence>
<dbReference type="PATRIC" id="fig|445710.3.peg.1299"/>
<dbReference type="EMBL" id="CP014841">
    <property type="protein sequence ID" value="AND68757.1"/>
    <property type="molecule type" value="Genomic_DNA"/>
</dbReference>
<proteinExistence type="predicted"/>
<feature type="chain" id="PRO_5007818494" description="EF-hand domain-containing protein" evidence="2">
    <location>
        <begin position="25"/>
        <end position="120"/>
    </location>
</feature>
<name>A0A160N0C6_9GAMM</name>
<sequence length="120" mass="12739">MTFRRSWIPFVAAATLFTAGQAMAAQTDSMSSPSPGSTTAKPDSAVFQTPQGQVTIRSTLPPAPTDSAPPPFAQLAGKAKFITPEQAAAYPPLANDFDYADSNKNGRISEAEYARWTKGK</sequence>
<keyword evidence="2" id="KW-0732">Signal</keyword>
<keyword evidence="4" id="KW-1185">Reference proteome</keyword>
<dbReference type="STRING" id="445710.ATSB10_13030"/>